<evidence type="ECO:0000313" key="2">
    <source>
        <dbReference type="EMBL" id="GDY51207.1"/>
    </source>
</evidence>
<dbReference type="AlphaFoldDB" id="A0A4D4KXE9"/>
<dbReference type="Gene3D" id="3.10.129.10">
    <property type="entry name" value="Hotdog Thioesterase"/>
    <property type="match status" value="1"/>
</dbReference>
<dbReference type="Proteomes" id="UP000301309">
    <property type="component" value="Unassembled WGS sequence"/>
</dbReference>
<protein>
    <recommendedName>
        <fullName evidence="4">Thioesterase domain-containing protein</fullName>
    </recommendedName>
</protein>
<dbReference type="InterPro" id="IPR029069">
    <property type="entry name" value="HotDog_dom_sf"/>
</dbReference>
<keyword evidence="3" id="KW-1185">Reference proteome</keyword>
<feature type="compositionally biased region" description="Low complexity" evidence="1">
    <location>
        <begin position="136"/>
        <end position="148"/>
    </location>
</feature>
<name>A0A4D4KXE9_STRVO</name>
<evidence type="ECO:0008006" key="4">
    <source>
        <dbReference type="Google" id="ProtNLM"/>
    </source>
</evidence>
<dbReference type="SUPFAM" id="SSF54637">
    <property type="entry name" value="Thioesterase/thiol ester dehydrase-isomerase"/>
    <property type="match status" value="1"/>
</dbReference>
<organism evidence="2 3">
    <name type="scientific">Streptomyces violaceusniger</name>
    <dbReference type="NCBI Taxonomy" id="68280"/>
    <lineage>
        <taxon>Bacteria</taxon>
        <taxon>Bacillati</taxon>
        <taxon>Actinomycetota</taxon>
        <taxon>Actinomycetes</taxon>
        <taxon>Kitasatosporales</taxon>
        <taxon>Streptomycetaceae</taxon>
        <taxon>Streptomyces</taxon>
        <taxon>Streptomyces violaceusniger group</taxon>
    </lineage>
</organism>
<proteinExistence type="predicted"/>
<evidence type="ECO:0000313" key="3">
    <source>
        <dbReference type="Proteomes" id="UP000301309"/>
    </source>
</evidence>
<feature type="compositionally biased region" description="Pro residues" evidence="1">
    <location>
        <begin position="161"/>
        <end position="170"/>
    </location>
</feature>
<feature type="region of interest" description="Disordered" evidence="1">
    <location>
        <begin position="133"/>
        <end position="187"/>
    </location>
</feature>
<comment type="caution">
    <text evidence="2">The sequence shown here is derived from an EMBL/GenBank/DDBJ whole genome shotgun (WGS) entry which is preliminary data.</text>
</comment>
<dbReference type="EMBL" id="BJHW01000001">
    <property type="protein sequence ID" value="GDY51207.1"/>
    <property type="molecule type" value="Genomic_DNA"/>
</dbReference>
<gene>
    <name evidence="2" type="ORF">SVIO_018300</name>
</gene>
<sequence length="187" mass="20621">MTTDTEPVLEPLLAKSTQVALRPRYEGSNICTWIGFKHVNYLIEEAVLEHFRSAGMPARALFEDYGLGVDLVGLDTRILHALHMDDLVQTRVEPATKDTDDVLRFRVTLTLERGGQRLKAATSKVAVSLRRSDFLPPRGSRRPNSPGSWCPGWAPGRRSHPPPPCPPTTVPSPSAGARPATTRCWTS</sequence>
<accession>A0A4D4KXE9</accession>
<evidence type="ECO:0000256" key="1">
    <source>
        <dbReference type="SAM" id="MobiDB-lite"/>
    </source>
</evidence>
<reference evidence="2 3" key="1">
    <citation type="journal article" date="2020" name="Int. J. Syst. Evol. Microbiol.">
        <title>Reclassification of Streptomyces castelarensis and Streptomyces sporoclivatus as later heterotypic synonyms of Streptomyces antimycoticus.</title>
        <authorList>
            <person name="Komaki H."/>
            <person name="Tamura T."/>
        </authorList>
    </citation>
    <scope>NUCLEOTIDE SEQUENCE [LARGE SCALE GENOMIC DNA]</scope>
    <source>
        <strain evidence="2 3">NBRC 13459</strain>
    </source>
</reference>